<comment type="caution">
    <text evidence="1">The sequence shown here is derived from an EMBL/GenBank/DDBJ whole genome shotgun (WGS) entry which is preliminary data.</text>
</comment>
<gene>
    <name evidence="1" type="ORF">VNO77_25570</name>
</gene>
<dbReference type="EMBL" id="JAYMYQ010000005">
    <property type="protein sequence ID" value="KAK7331347.1"/>
    <property type="molecule type" value="Genomic_DNA"/>
</dbReference>
<sequence length="116" mass="13591">MRLDFLGFFFSLSLPLSNSQRQRLSLFSSSSTLSLSLSHSLTHSLFQFQSVLIFDLSMLLYSVRGFFYWSVEYITVRNGMRLRRVGFWLSEKGSSKYQITLQFQHVDYSESIEYGI</sequence>
<evidence type="ECO:0000313" key="1">
    <source>
        <dbReference type="EMBL" id="KAK7331347.1"/>
    </source>
</evidence>
<organism evidence="1 2">
    <name type="scientific">Canavalia gladiata</name>
    <name type="common">Sword bean</name>
    <name type="synonym">Dolichos gladiatus</name>
    <dbReference type="NCBI Taxonomy" id="3824"/>
    <lineage>
        <taxon>Eukaryota</taxon>
        <taxon>Viridiplantae</taxon>
        <taxon>Streptophyta</taxon>
        <taxon>Embryophyta</taxon>
        <taxon>Tracheophyta</taxon>
        <taxon>Spermatophyta</taxon>
        <taxon>Magnoliopsida</taxon>
        <taxon>eudicotyledons</taxon>
        <taxon>Gunneridae</taxon>
        <taxon>Pentapetalae</taxon>
        <taxon>rosids</taxon>
        <taxon>fabids</taxon>
        <taxon>Fabales</taxon>
        <taxon>Fabaceae</taxon>
        <taxon>Papilionoideae</taxon>
        <taxon>50 kb inversion clade</taxon>
        <taxon>NPAAA clade</taxon>
        <taxon>indigoferoid/millettioid clade</taxon>
        <taxon>Phaseoleae</taxon>
        <taxon>Canavalia</taxon>
    </lineage>
</organism>
<protein>
    <submittedName>
        <fullName evidence="1">Uncharacterized protein</fullName>
    </submittedName>
</protein>
<dbReference type="Proteomes" id="UP001367508">
    <property type="component" value="Unassembled WGS sequence"/>
</dbReference>
<name>A0AAN9L8C8_CANGL</name>
<reference evidence="1 2" key="1">
    <citation type="submission" date="2024-01" db="EMBL/GenBank/DDBJ databases">
        <title>The genomes of 5 underutilized Papilionoideae crops provide insights into root nodulation and disease resistanc.</title>
        <authorList>
            <person name="Jiang F."/>
        </authorList>
    </citation>
    <scope>NUCLEOTIDE SEQUENCE [LARGE SCALE GENOMIC DNA]</scope>
    <source>
        <strain evidence="1">LVBAO_FW01</strain>
        <tissue evidence="1">Leaves</tissue>
    </source>
</reference>
<proteinExistence type="predicted"/>
<accession>A0AAN9L8C8</accession>
<keyword evidence="2" id="KW-1185">Reference proteome</keyword>
<dbReference type="AlphaFoldDB" id="A0AAN9L8C8"/>
<evidence type="ECO:0000313" key="2">
    <source>
        <dbReference type="Proteomes" id="UP001367508"/>
    </source>
</evidence>